<reference evidence="3 4" key="1">
    <citation type="submission" date="2017-06" db="EMBL/GenBank/DDBJ databases">
        <title>Draft genome sequence of the halophilic bacterium Marinobacter vinifirmus FB1.</title>
        <authorList>
            <person name="Stepanov V.G."/>
            <person name="Roberts D.J."/>
            <person name="Fox G.E."/>
        </authorList>
    </citation>
    <scope>NUCLEOTIDE SEQUENCE [LARGE SCALE GENOMIC DNA]</scope>
    <source>
        <strain evidence="3 4">FB1</strain>
    </source>
</reference>
<evidence type="ECO:0000313" key="3">
    <source>
        <dbReference type="EMBL" id="OZC35952.1"/>
    </source>
</evidence>
<feature type="region of interest" description="Disordered" evidence="1">
    <location>
        <begin position="56"/>
        <end position="133"/>
    </location>
</feature>
<gene>
    <name evidence="3" type="ORF">B9Q17_12805</name>
</gene>
<dbReference type="RefSeq" id="WP_094625263.1">
    <property type="nucleotide sequence ID" value="NZ_NEFY01000007.1"/>
</dbReference>
<evidence type="ECO:0000256" key="2">
    <source>
        <dbReference type="SAM" id="SignalP"/>
    </source>
</evidence>
<dbReference type="EMBL" id="NEFY01000007">
    <property type="protein sequence ID" value="OZC35952.1"/>
    <property type="molecule type" value="Genomic_DNA"/>
</dbReference>
<dbReference type="Proteomes" id="UP000216984">
    <property type="component" value="Unassembled WGS sequence"/>
</dbReference>
<dbReference type="AlphaFoldDB" id="A0A7Z1IMR3"/>
<organism evidence="3 4">
    <name type="scientific">Marinobacter vinifirmus</name>
    <dbReference type="NCBI Taxonomy" id="355591"/>
    <lineage>
        <taxon>Bacteria</taxon>
        <taxon>Pseudomonadati</taxon>
        <taxon>Pseudomonadota</taxon>
        <taxon>Gammaproteobacteria</taxon>
        <taxon>Pseudomonadales</taxon>
        <taxon>Marinobacteraceae</taxon>
        <taxon>Marinobacter</taxon>
    </lineage>
</organism>
<accession>A0A7Z1IMR3</accession>
<keyword evidence="4" id="KW-1185">Reference proteome</keyword>
<feature type="signal peptide" evidence="2">
    <location>
        <begin position="1"/>
        <end position="27"/>
    </location>
</feature>
<comment type="caution">
    <text evidence="3">The sequence shown here is derived from an EMBL/GenBank/DDBJ whole genome shotgun (WGS) entry which is preliminary data.</text>
</comment>
<feature type="compositionally biased region" description="Basic and acidic residues" evidence="1">
    <location>
        <begin position="95"/>
        <end position="109"/>
    </location>
</feature>
<name>A0A7Z1IMR3_9GAMM</name>
<feature type="compositionally biased region" description="Basic and acidic residues" evidence="1">
    <location>
        <begin position="62"/>
        <end position="88"/>
    </location>
</feature>
<evidence type="ECO:0000256" key="1">
    <source>
        <dbReference type="SAM" id="MobiDB-lite"/>
    </source>
</evidence>
<feature type="chain" id="PRO_5030956517" evidence="2">
    <location>
        <begin position="28"/>
        <end position="133"/>
    </location>
</feature>
<sequence>MSVGKNITFGGWLLTTSLLVVAPLAAANDLDVTMRMVEDSEDLTNSVTREIRLPELPVLQRKAGDQGRARPDAPGREVSKDARERGRDFGQSVSERAREAREKKREPGIDRLPQPALDARERKPDMPPQSSRP</sequence>
<keyword evidence="2" id="KW-0732">Signal</keyword>
<proteinExistence type="predicted"/>
<protein>
    <submittedName>
        <fullName evidence="3">Uncharacterized protein</fullName>
    </submittedName>
</protein>
<evidence type="ECO:0000313" key="4">
    <source>
        <dbReference type="Proteomes" id="UP000216984"/>
    </source>
</evidence>